<comment type="caution">
    <text evidence="1">The sequence shown here is derived from an EMBL/GenBank/DDBJ whole genome shotgun (WGS) entry which is preliminary data.</text>
</comment>
<organism evidence="1 2">
    <name type="scientific">Campylobacter jejuni</name>
    <dbReference type="NCBI Taxonomy" id="197"/>
    <lineage>
        <taxon>Bacteria</taxon>
        <taxon>Pseudomonadati</taxon>
        <taxon>Campylobacterota</taxon>
        <taxon>Epsilonproteobacteria</taxon>
        <taxon>Campylobacterales</taxon>
        <taxon>Campylobacteraceae</taxon>
        <taxon>Campylobacter</taxon>
    </lineage>
</organism>
<dbReference type="EMBL" id="PRBV01000033">
    <property type="protein sequence ID" value="RTJ77831.1"/>
    <property type="molecule type" value="Genomic_DNA"/>
</dbReference>
<sequence length="72" mass="8679">MDRKKGRPKKEQTTITSFRVSLLIDEFLKTLENKNDYVIQLITDTDEFKKFQRLKTEEENTKYIKSSLFDED</sequence>
<evidence type="ECO:0000313" key="1">
    <source>
        <dbReference type="EMBL" id="RTJ77831.1"/>
    </source>
</evidence>
<dbReference type="Proteomes" id="UP000288507">
    <property type="component" value="Unassembled WGS sequence"/>
</dbReference>
<protein>
    <submittedName>
        <fullName evidence="1">Uncharacterized protein</fullName>
    </submittedName>
</protein>
<gene>
    <name evidence="1" type="ORF">C3H57_10030</name>
</gene>
<proteinExistence type="predicted"/>
<dbReference type="AlphaFoldDB" id="A0A431E9W7"/>
<accession>A0A431E9W7</accession>
<name>A0A431E9W7_CAMJU</name>
<reference evidence="1 2" key="1">
    <citation type="journal article" date="2019" name="Appl. Environ. Microbiol.">
        <title>Population genetics and characterization of Campylobacter jejuni isolates in western jackdaws and game birds in Finland.</title>
        <authorList>
            <person name="Kovanen S."/>
            <person name="Rossi M."/>
            <person name="Pohja-Mykra M."/>
            <person name="Nieminen T."/>
            <person name="Raunio-Saarnisto M."/>
            <person name="Sauvala M."/>
            <person name="Fredriksson-Ahomaa M."/>
            <person name="Hanninen M.L."/>
            <person name="Kivisto R."/>
        </authorList>
    </citation>
    <scope>NUCLEOTIDE SEQUENCE [LARGE SCALE GENOMIC DNA]</scope>
    <source>
        <strain evidence="1 2">CB313</strain>
    </source>
</reference>
<dbReference type="RefSeq" id="WP_126232573.1">
    <property type="nucleotide sequence ID" value="NZ_PRBV01000033.1"/>
</dbReference>
<evidence type="ECO:0000313" key="2">
    <source>
        <dbReference type="Proteomes" id="UP000288507"/>
    </source>
</evidence>